<dbReference type="PANTHER" id="PTHR11409">
    <property type="entry name" value="ADENOSINE DEAMINASE"/>
    <property type="match status" value="1"/>
</dbReference>
<evidence type="ECO:0000256" key="2">
    <source>
        <dbReference type="ARBA" id="ARBA00006676"/>
    </source>
</evidence>
<organism evidence="9 10">
    <name type="scientific">Carex littledalei</name>
    <dbReference type="NCBI Taxonomy" id="544730"/>
    <lineage>
        <taxon>Eukaryota</taxon>
        <taxon>Viridiplantae</taxon>
        <taxon>Streptophyta</taxon>
        <taxon>Embryophyta</taxon>
        <taxon>Tracheophyta</taxon>
        <taxon>Spermatophyta</taxon>
        <taxon>Magnoliopsida</taxon>
        <taxon>Liliopsida</taxon>
        <taxon>Poales</taxon>
        <taxon>Cyperaceae</taxon>
        <taxon>Cyperoideae</taxon>
        <taxon>Cariceae</taxon>
        <taxon>Carex</taxon>
        <taxon>Carex subgen. Euthyceras</taxon>
    </lineage>
</organism>
<dbReference type="EMBL" id="SWLB01000019">
    <property type="protein sequence ID" value="KAF3326197.1"/>
    <property type="molecule type" value="Genomic_DNA"/>
</dbReference>
<dbReference type="GO" id="GO:0046872">
    <property type="term" value="F:metal ion binding"/>
    <property type="evidence" value="ECO:0007669"/>
    <property type="project" value="UniProtKB-KW"/>
</dbReference>
<dbReference type="InterPro" id="IPR032466">
    <property type="entry name" value="Metal_Hydrolase"/>
</dbReference>
<reference evidence="9" key="1">
    <citation type="submission" date="2020-01" db="EMBL/GenBank/DDBJ databases">
        <title>Genome sequence of Kobresia littledalei, the first chromosome-level genome in the family Cyperaceae.</title>
        <authorList>
            <person name="Qu G."/>
        </authorList>
    </citation>
    <scope>NUCLEOTIDE SEQUENCE</scope>
    <source>
        <strain evidence="9">C.B.Clarke</strain>
        <tissue evidence="9">Leaf</tissue>
    </source>
</reference>
<name>A0A833QQP8_9POAL</name>
<keyword evidence="6" id="KW-0546">Nucleotide metabolism</keyword>
<dbReference type="GO" id="GO:0009117">
    <property type="term" value="P:nucleotide metabolic process"/>
    <property type="evidence" value="ECO:0007669"/>
    <property type="project" value="UniProtKB-KW"/>
</dbReference>
<accession>A0A833QQP8</accession>
<dbReference type="GO" id="GO:0046103">
    <property type="term" value="P:inosine biosynthetic process"/>
    <property type="evidence" value="ECO:0007669"/>
    <property type="project" value="TreeGrafter"/>
</dbReference>
<evidence type="ECO:0000313" key="9">
    <source>
        <dbReference type="EMBL" id="KAF3326197.1"/>
    </source>
</evidence>
<dbReference type="InterPro" id="IPR006330">
    <property type="entry name" value="Ado/ade_deaminase"/>
</dbReference>
<evidence type="ECO:0000256" key="1">
    <source>
        <dbReference type="ARBA" id="ARBA00001947"/>
    </source>
</evidence>
<gene>
    <name evidence="9" type="ORF">FCM35_KLT09277</name>
</gene>
<evidence type="ECO:0000256" key="3">
    <source>
        <dbReference type="ARBA" id="ARBA00022723"/>
    </source>
</evidence>
<keyword evidence="5" id="KW-0862">Zinc</keyword>
<dbReference type="Proteomes" id="UP000623129">
    <property type="component" value="Unassembled WGS sequence"/>
</dbReference>
<dbReference type="GO" id="GO:0006154">
    <property type="term" value="P:adenosine catabolic process"/>
    <property type="evidence" value="ECO:0007669"/>
    <property type="project" value="TreeGrafter"/>
</dbReference>
<evidence type="ECO:0000313" key="10">
    <source>
        <dbReference type="Proteomes" id="UP000623129"/>
    </source>
</evidence>
<dbReference type="Pfam" id="PF00962">
    <property type="entry name" value="A_deaminase"/>
    <property type="match status" value="1"/>
</dbReference>
<dbReference type="Gene3D" id="3.20.20.140">
    <property type="entry name" value="Metal-dependent hydrolases"/>
    <property type="match status" value="1"/>
</dbReference>
<evidence type="ECO:0000256" key="6">
    <source>
        <dbReference type="ARBA" id="ARBA00023080"/>
    </source>
</evidence>
<comment type="similarity">
    <text evidence="2">Belongs to the metallo-dependent hydrolases superfamily. Adenosine and AMP deaminases family.</text>
</comment>
<comment type="catalytic activity">
    <reaction evidence="7">
        <text>N(6)-methyl-AMP + H2O + H(+) = IMP + methylamine</text>
        <dbReference type="Rhea" id="RHEA:16001"/>
        <dbReference type="ChEBI" id="CHEBI:15377"/>
        <dbReference type="ChEBI" id="CHEBI:15378"/>
        <dbReference type="ChEBI" id="CHEBI:58053"/>
        <dbReference type="ChEBI" id="CHEBI:59338"/>
        <dbReference type="ChEBI" id="CHEBI:144842"/>
    </reaction>
    <physiologicalReaction direction="left-to-right" evidence="7">
        <dbReference type="Rhea" id="RHEA:16002"/>
    </physiologicalReaction>
</comment>
<evidence type="ECO:0000256" key="5">
    <source>
        <dbReference type="ARBA" id="ARBA00022833"/>
    </source>
</evidence>
<protein>
    <submittedName>
        <fullName evidence="9">Deaminase</fullName>
    </submittedName>
</protein>
<dbReference type="AlphaFoldDB" id="A0A833QQP8"/>
<comment type="caution">
    <text evidence="9">The sequence shown here is derived from an EMBL/GenBank/DDBJ whole genome shotgun (WGS) entry which is preliminary data.</text>
</comment>
<sequence>MSARVTETMEVSNAELREWCHELPKVELHTHLNGSIRDSTLLELVKNHGDNGIIVVEDFAADNCIYLELRTTPKNNEAKGMTKRSYMQAVIDGLKAVDIVDVDFCGCGLNNEKSKDTRRKKIFVRLLLSINRSEATSSAIDTVNLAMEMKDVGVVGIDLSGDPTVGQWETVLPALKHARELGLSVTLHCGEVRNSKEIQAMLDFNPERLGHVCLLSDEDWDRLKSLVIPVEICLTSNIMTQTIPSIELHHFG</sequence>
<dbReference type="GO" id="GO:0004000">
    <property type="term" value="F:adenosine deaminase activity"/>
    <property type="evidence" value="ECO:0007669"/>
    <property type="project" value="TreeGrafter"/>
</dbReference>
<evidence type="ECO:0000256" key="4">
    <source>
        <dbReference type="ARBA" id="ARBA00022801"/>
    </source>
</evidence>
<dbReference type="InterPro" id="IPR001365">
    <property type="entry name" value="A_deaminase_dom"/>
</dbReference>
<keyword evidence="4" id="KW-0378">Hydrolase</keyword>
<evidence type="ECO:0000259" key="8">
    <source>
        <dbReference type="Pfam" id="PF00962"/>
    </source>
</evidence>
<feature type="domain" description="Adenosine deaminase" evidence="8">
    <location>
        <begin position="55"/>
        <end position="248"/>
    </location>
</feature>
<keyword evidence="3" id="KW-0479">Metal-binding</keyword>
<dbReference type="SUPFAM" id="SSF51556">
    <property type="entry name" value="Metallo-dependent hydrolases"/>
    <property type="match status" value="1"/>
</dbReference>
<proteinExistence type="inferred from homology"/>
<dbReference type="PANTHER" id="PTHR11409:SF42">
    <property type="entry name" value="ADENOSINE DEAMINASE-LIKE PROTEIN"/>
    <property type="match status" value="1"/>
</dbReference>
<keyword evidence="10" id="KW-1185">Reference proteome</keyword>
<dbReference type="OrthoDB" id="272271at2759"/>
<comment type="cofactor">
    <cofactor evidence="1">
        <name>Zn(2+)</name>
        <dbReference type="ChEBI" id="CHEBI:29105"/>
    </cofactor>
</comment>
<evidence type="ECO:0000256" key="7">
    <source>
        <dbReference type="ARBA" id="ARBA00048787"/>
    </source>
</evidence>